<comment type="caution">
    <text evidence="2">The sequence shown here is derived from an EMBL/GenBank/DDBJ whole genome shotgun (WGS) entry which is preliminary data.</text>
</comment>
<gene>
    <name evidence="2" type="ORF">RFI_06997</name>
</gene>
<name>X6NVS1_RETFI</name>
<dbReference type="EMBL" id="ASPP01005667">
    <property type="protein sequence ID" value="ETO30121.1"/>
    <property type="molecule type" value="Genomic_DNA"/>
</dbReference>
<sequence>MKCWYIHFCFKNFLEISNFFFLMKDYLIRCKGNTMSKKGTNDSSSFGCRKKNFNDLISNNQKTAKTNDQLSKQTLPTTNDEPHHPNKTKTRKQNPSNVKLSNPCLAQDIPKSLVAYQQHIDDSFFFLAVLCLLTYASQQDLKKWTTTFFKVGLKHTPKKKTSIRLEEHSKTKKLNFFDFGRSNNWIQCIQFLFLSFFVVEVTLMTVRETMCTAKNMTYKKKKKLFEKWKNK</sequence>
<evidence type="ECO:0000313" key="2">
    <source>
        <dbReference type="EMBL" id="ETO30121.1"/>
    </source>
</evidence>
<evidence type="ECO:0000256" key="1">
    <source>
        <dbReference type="SAM" id="MobiDB-lite"/>
    </source>
</evidence>
<organism evidence="2 3">
    <name type="scientific">Reticulomyxa filosa</name>
    <dbReference type="NCBI Taxonomy" id="46433"/>
    <lineage>
        <taxon>Eukaryota</taxon>
        <taxon>Sar</taxon>
        <taxon>Rhizaria</taxon>
        <taxon>Retaria</taxon>
        <taxon>Foraminifera</taxon>
        <taxon>Monothalamids</taxon>
        <taxon>Reticulomyxidae</taxon>
        <taxon>Reticulomyxa</taxon>
    </lineage>
</organism>
<feature type="region of interest" description="Disordered" evidence="1">
    <location>
        <begin position="65"/>
        <end position="98"/>
    </location>
</feature>
<dbReference type="Proteomes" id="UP000023152">
    <property type="component" value="Unassembled WGS sequence"/>
</dbReference>
<proteinExistence type="predicted"/>
<feature type="compositionally biased region" description="Polar residues" evidence="1">
    <location>
        <begin position="65"/>
        <end position="79"/>
    </location>
</feature>
<keyword evidence="3" id="KW-1185">Reference proteome</keyword>
<dbReference type="AlphaFoldDB" id="X6NVS1"/>
<accession>X6NVS1</accession>
<reference evidence="2 3" key="1">
    <citation type="journal article" date="2013" name="Curr. Biol.">
        <title>The Genome of the Foraminiferan Reticulomyxa filosa.</title>
        <authorList>
            <person name="Glockner G."/>
            <person name="Hulsmann N."/>
            <person name="Schleicher M."/>
            <person name="Noegel A.A."/>
            <person name="Eichinger L."/>
            <person name="Gallinger C."/>
            <person name="Pawlowski J."/>
            <person name="Sierra R."/>
            <person name="Euteneuer U."/>
            <person name="Pillet L."/>
            <person name="Moustafa A."/>
            <person name="Platzer M."/>
            <person name="Groth M."/>
            <person name="Szafranski K."/>
            <person name="Schliwa M."/>
        </authorList>
    </citation>
    <scope>NUCLEOTIDE SEQUENCE [LARGE SCALE GENOMIC DNA]</scope>
</reference>
<protein>
    <submittedName>
        <fullName evidence="2">Uncharacterized protein</fullName>
    </submittedName>
</protein>
<evidence type="ECO:0000313" key="3">
    <source>
        <dbReference type="Proteomes" id="UP000023152"/>
    </source>
</evidence>